<protein>
    <submittedName>
        <fullName evidence="1">Uncharacterized protein</fullName>
    </submittedName>
</protein>
<accession>A0A8C9MVZ5</accession>
<reference evidence="1" key="1">
    <citation type="submission" date="2025-08" db="UniProtKB">
        <authorList>
            <consortium name="Ensembl"/>
        </authorList>
    </citation>
    <scope>IDENTIFICATION</scope>
</reference>
<reference evidence="1" key="2">
    <citation type="submission" date="2025-09" db="UniProtKB">
        <authorList>
            <consortium name="Ensembl"/>
        </authorList>
    </citation>
    <scope>IDENTIFICATION</scope>
</reference>
<evidence type="ECO:0000313" key="2">
    <source>
        <dbReference type="Proteomes" id="UP000694409"/>
    </source>
</evidence>
<dbReference type="AlphaFoldDB" id="A0A8C9MVZ5"/>
<dbReference type="Proteomes" id="UP000694409">
    <property type="component" value="Unassembled WGS sequence"/>
</dbReference>
<evidence type="ECO:0000313" key="1">
    <source>
        <dbReference type="Ensembl" id="ENSSCAP00000008675.1"/>
    </source>
</evidence>
<keyword evidence="2" id="KW-1185">Reference proteome</keyword>
<organism evidence="1 2">
    <name type="scientific">Serinus canaria</name>
    <name type="common">Island canary</name>
    <name type="synonym">Fringilla canaria</name>
    <dbReference type="NCBI Taxonomy" id="9135"/>
    <lineage>
        <taxon>Eukaryota</taxon>
        <taxon>Metazoa</taxon>
        <taxon>Chordata</taxon>
        <taxon>Craniata</taxon>
        <taxon>Vertebrata</taxon>
        <taxon>Euteleostomi</taxon>
        <taxon>Archelosauria</taxon>
        <taxon>Archosauria</taxon>
        <taxon>Dinosauria</taxon>
        <taxon>Saurischia</taxon>
        <taxon>Theropoda</taxon>
        <taxon>Coelurosauria</taxon>
        <taxon>Aves</taxon>
        <taxon>Neognathae</taxon>
        <taxon>Neoaves</taxon>
        <taxon>Telluraves</taxon>
        <taxon>Australaves</taxon>
        <taxon>Passeriformes</taxon>
        <taxon>Passeroidea</taxon>
        <taxon>Fringillidae</taxon>
        <taxon>Carduelinae</taxon>
        <taxon>Serinus</taxon>
    </lineage>
</organism>
<sequence length="110" mass="11830">RSWLCLLPKKPPPQHCKKLPGQQRSSPEFAIELQQQGCSTALGMGGRRQGPRSQQLGGLRADLATQPVWFKVVHFLPGSCSWGSSKSKTPMGCVGISQAAEIPCGLSDTQ</sequence>
<proteinExistence type="predicted"/>
<name>A0A8C9MVZ5_SERCA</name>
<dbReference type="Ensembl" id="ENSSCAT00000009772.1">
    <property type="protein sequence ID" value="ENSSCAP00000008675.1"/>
    <property type="gene ID" value="ENSSCAG00000006607.1"/>
</dbReference>